<dbReference type="VEuPathDB" id="FungiDB:SCHCODRAFT_01082006"/>
<dbReference type="AlphaFoldDB" id="D8PKZ7"/>
<dbReference type="PROSITE" id="PS50181">
    <property type="entry name" value="FBOX"/>
    <property type="match status" value="1"/>
</dbReference>
<evidence type="ECO:0000313" key="3">
    <source>
        <dbReference type="EMBL" id="EFJ01984.1"/>
    </source>
</evidence>
<evidence type="ECO:0000259" key="2">
    <source>
        <dbReference type="PROSITE" id="PS50181"/>
    </source>
</evidence>
<feature type="non-terminal residue" evidence="3">
    <location>
        <position position="381"/>
    </location>
</feature>
<sequence length="381" mass="43008">MTPLAHLALYELPEDILDYILFVCSPADLQCLRATNVRFSALIDKGRYLEAAIQRAQLPPSLAICERFSDATQHLPACLKPINKEDTIWYRLLLAGGSCTACEKFAGGPPLSSNLRIRLCGEYDCMARVCSNEFTAPNWTIDFPNDYLGLAEINSYIPYMNDFDNINHCAIRPEDDQSMFNRCRYLRKKYDQAYSGTEHWDNLRLLHKALEPFHFFLSAWRHHVATESRPIFAKNLEDLEKFVNKKGQTLKDALKDPLVQRVLAAHVRDKTPIYRATLANLHCAEPDKALVPSQSSVAVQQQSACTKSAKQRVKAPSQASARPLCQAPKGRQNPAPTRGVVYRCAQCIVKFGHGSTAAFRTPFLLNKHHREVHSKAIRGIQ</sequence>
<name>D8PKZ7_SCHCM</name>
<evidence type="ECO:0000256" key="1">
    <source>
        <dbReference type="SAM" id="MobiDB-lite"/>
    </source>
</evidence>
<organism evidence="4">
    <name type="scientific">Schizophyllum commune (strain H4-8 / FGSC 9210)</name>
    <name type="common">Split gill fungus</name>
    <dbReference type="NCBI Taxonomy" id="578458"/>
    <lineage>
        <taxon>Eukaryota</taxon>
        <taxon>Fungi</taxon>
        <taxon>Dikarya</taxon>
        <taxon>Basidiomycota</taxon>
        <taxon>Agaricomycotina</taxon>
        <taxon>Agaricomycetes</taxon>
        <taxon>Agaricomycetidae</taxon>
        <taxon>Agaricales</taxon>
        <taxon>Schizophyllaceae</taxon>
        <taxon>Schizophyllum</taxon>
    </lineage>
</organism>
<keyword evidence="4" id="KW-1185">Reference proteome</keyword>
<proteinExistence type="predicted"/>
<feature type="region of interest" description="Disordered" evidence="1">
    <location>
        <begin position="309"/>
        <end position="335"/>
    </location>
</feature>
<dbReference type="InParanoid" id="D8PKZ7"/>
<accession>D8PKZ7</accession>
<reference evidence="3 4" key="1">
    <citation type="journal article" date="2010" name="Nat. Biotechnol.">
        <title>Genome sequence of the model mushroom Schizophyllum commune.</title>
        <authorList>
            <person name="Ohm R.A."/>
            <person name="de Jong J.F."/>
            <person name="Lugones L.G."/>
            <person name="Aerts A."/>
            <person name="Kothe E."/>
            <person name="Stajich J.E."/>
            <person name="de Vries R.P."/>
            <person name="Record E."/>
            <person name="Levasseur A."/>
            <person name="Baker S.E."/>
            <person name="Bartholomew K.A."/>
            <person name="Coutinho P.M."/>
            <person name="Erdmann S."/>
            <person name="Fowler T.J."/>
            <person name="Gathman A.C."/>
            <person name="Lombard V."/>
            <person name="Henrissat B."/>
            <person name="Knabe N."/>
            <person name="Kuees U."/>
            <person name="Lilly W.W."/>
            <person name="Lindquist E."/>
            <person name="Lucas S."/>
            <person name="Magnuson J.K."/>
            <person name="Piumi F."/>
            <person name="Raudaskoski M."/>
            <person name="Salamov A."/>
            <person name="Schmutz J."/>
            <person name="Schwarze F.W.M.R."/>
            <person name="vanKuyk P.A."/>
            <person name="Horton J.S."/>
            <person name="Grigoriev I.V."/>
            <person name="Woesten H.A.B."/>
        </authorList>
    </citation>
    <scope>NUCLEOTIDE SEQUENCE [LARGE SCALE GENOMIC DNA]</scope>
    <source>
        <strain evidence="4">H4-8 / FGSC 9210</strain>
    </source>
</reference>
<dbReference type="HOGENOM" id="CLU_725949_0_0_1"/>
<evidence type="ECO:0000313" key="4">
    <source>
        <dbReference type="Proteomes" id="UP000007431"/>
    </source>
</evidence>
<dbReference type="Proteomes" id="UP000007431">
    <property type="component" value="Unassembled WGS sequence"/>
</dbReference>
<dbReference type="InterPro" id="IPR001810">
    <property type="entry name" value="F-box_dom"/>
</dbReference>
<gene>
    <name evidence="3" type="ORF">SCHCODRAFT_103235</name>
</gene>
<protein>
    <recommendedName>
        <fullName evidence="2">F-box domain-containing protein</fullName>
    </recommendedName>
</protein>
<feature type="domain" description="F-box" evidence="2">
    <location>
        <begin position="6"/>
        <end position="52"/>
    </location>
</feature>
<dbReference type="EMBL" id="GL377302">
    <property type="protein sequence ID" value="EFJ01984.1"/>
    <property type="molecule type" value="Genomic_DNA"/>
</dbReference>